<sequence length="154" mass="17443">MSLPQPTLDVEPSEKVLSLRQKRQQQYHRSLRSARFRALGWELTGRLTVNLVLTLVALAALVKLVPYHQTQRQVLSELEDSVATLQVHNRRLRKDFTRYFDPAQTSQILQENGARESAQHIPIVWVEQLPEQIGNSTDPVDAANPVESPEAAAE</sequence>
<reference evidence="1" key="1">
    <citation type="submission" date="2014-11" db="EMBL/GenBank/DDBJ databases">
        <authorList>
            <person name="Malar M.C."/>
            <person name="Sen D."/>
            <person name="Tripathy S."/>
        </authorList>
    </citation>
    <scope>NUCLEOTIDE SEQUENCE</scope>
    <source>
        <strain evidence="1">BDU141951</strain>
    </source>
</reference>
<comment type="caution">
    <text evidence="1">The sequence shown here is derived from an EMBL/GenBank/DDBJ whole genome shotgun (WGS) entry which is preliminary data.</text>
</comment>
<proteinExistence type="predicted"/>
<reference evidence="1" key="2">
    <citation type="journal article" date="2015" name="Genome Announc.">
        <title>Draft Genome Sequence of Filamentous Marine Cyanobacterium Lyngbya confervoides Strain BDU141951.</title>
        <authorList>
            <person name="Chandrababunaidu M.M."/>
            <person name="Sen D."/>
            <person name="Tripathy S."/>
        </authorList>
    </citation>
    <scope>NUCLEOTIDE SEQUENCE</scope>
    <source>
        <strain evidence="1">BDU141951</strain>
    </source>
</reference>
<gene>
    <name evidence="1" type="ORF">QQ91_000820</name>
</gene>
<reference evidence="1" key="3">
    <citation type="submission" date="2020-02" db="EMBL/GenBank/DDBJ databases">
        <authorList>
            <person name="Sarangi A.N."/>
            <person name="Ghosh S."/>
            <person name="Mukherjee M."/>
            <person name="Tripathy S."/>
        </authorList>
    </citation>
    <scope>NUCLEOTIDE SEQUENCE</scope>
    <source>
        <strain evidence="1">BDU141951</strain>
    </source>
</reference>
<dbReference type="AlphaFoldDB" id="A0A0C1YAJ6"/>
<evidence type="ECO:0000313" key="1">
    <source>
        <dbReference type="EMBL" id="NEV65658.1"/>
    </source>
</evidence>
<organism evidence="1">
    <name type="scientific">Lyngbya confervoides BDU141951</name>
    <dbReference type="NCBI Taxonomy" id="1574623"/>
    <lineage>
        <taxon>Bacteria</taxon>
        <taxon>Bacillati</taxon>
        <taxon>Cyanobacteriota</taxon>
        <taxon>Cyanophyceae</taxon>
        <taxon>Oscillatoriophycideae</taxon>
        <taxon>Oscillatoriales</taxon>
        <taxon>Microcoleaceae</taxon>
        <taxon>Lyngbya</taxon>
    </lineage>
</organism>
<protein>
    <submittedName>
        <fullName evidence="1">Uncharacterized protein</fullName>
    </submittedName>
</protein>
<name>A0A0C1YAJ6_9CYAN</name>
<dbReference type="EMBL" id="JTHE02000002">
    <property type="protein sequence ID" value="NEV65658.1"/>
    <property type="molecule type" value="Genomic_DNA"/>
</dbReference>
<accession>A0A0C1YAJ6</accession>